<dbReference type="EMBL" id="QNUG01000051">
    <property type="protein sequence ID" value="REC66951.1"/>
    <property type="molecule type" value="Genomic_DNA"/>
</dbReference>
<dbReference type="RefSeq" id="WP_116036849.1">
    <property type="nucleotide sequence ID" value="NZ_JBHLVV010000056.1"/>
</dbReference>
<comment type="caution">
    <text evidence="1">The sequence shown here is derived from an EMBL/GenBank/DDBJ whole genome shotgun (WGS) entry which is preliminary data.</text>
</comment>
<dbReference type="Pfam" id="PF02810">
    <property type="entry name" value="SEC-C"/>
    <property type="match status" value="1"/>
</dbReference>
<gene>
    <name evidence="1" type="ORF">DRF58_15970</name>
</gene>
<sequence length="1258" mass="143846">MGKIRVGRNDPCPCGSGKKYKKCHLGHKFSASEIQTSLTKTDFRQMIKPYRGVPILKFLAYLQTIPKNHGHNFDVEIMAREVLDLMPENDDRPFMSWQKLIKAVSDHGNSNSEEPYNLFTENILFSTGNQIVFPGVYRNASSILNEHLTVILTGENSLPEDFKKIVYSGAGILLYLSNQIAVDLDYKRNEEVAFSEVIYLPAYEDFIQYPSLCTFDSAYLEKIANHFNFDISIIKQFVIDLDDPQLKDDDPENNVVSTKPLLKEGSDYIFYMPTTVVSSLISFIHRQAKAFGCYDVLINQMVNHQSLEAHLALDYMGWKMTDIELSENSTSLPTIETVFQFDNQKFGYLCVVDLVQAREKIKNGQIGDLLNRRNSAVVKHLKSIGEKEVFETLSLVVLSETGNDCLFSIPKLNDGDQHLILTFNELKTIAYDNNSDILTLWKFASVHKQTGNRFKIINFAGLLNLYGFYRGNSGSLLNSDVGYSKGTMLTYLHGSDLKVIKEVRSDLDEHLTQMVTYEKQFGFVPVIRNRKYAPIYSFKYKSFPDYKQVLECYKMPIWITNYQKNSGLLVSEFAEAIMFWLFRLHPYLGDEINKQDFVQFEIELIIDEKFINGVEFEIKDIEPESVEFNITITPPKIQVFIPTNFLYLIARNDNLGEKMLVIAVLKGIVQYVTAAGKQILLTYKDINMMVDNELKPDNAKMILFTDVAANVELDERNLPPEHYISDVDTSFVLDNLVNYLPANYVIPEKIHDIKQKIKLCDDIVKGLIDELTNIISGFNVTDLLTWLIKWNERCVYTREIRQIRTPAKISCFIEFEEELREILEADSKLVPTAHSIRTLIEFTSAISPKGNLLPNYADLGILIALTNQLTTWGAISEGMRMGISDPEMGLLSSGRIGTDKNFYNEVISPFAYSRSKGLISNYIDNFDEKYVHKYKTDNEQDDETRELDAAFENEFGITLTEIAEISGALIDYGFSRVEACSIISKEEIFNILLAKLPNRCKQRIEKGLEMMTLLQRKGIGVPPAGYTAQDIFPWRYGRNISYLRRPLAYIENGDRGGSFLFGYRHIKAFYDNLIFLIFTGKIPESASEKMSAFIGKILGEKGTPYRNEVAEWLKNNTTFEVIPYEVKIKAGGHIIADKDYGDVDVMAIDHSHKIIYSLECKNIVGARNIHEMKVELDLYLGREGKKEKAKIIKHVNRDIFLKAHPELLQAFLKLKEDYEIKSIILASEEMPLAYLAKETLPLPVFSFNKFKDIIKSNL</sequence>
<protein>
    <recommendedName>
        <fullName evidence="3">SEC-C motif-containing protein</fullName>
    </recommendedName>
</protein>
<accession>A0A3D9CMH1</accession>
<reference evidence="1 2" key="1">
    <citation type="journal article" date="2006" name="Int. J. Syst. Evol. Microbiol.">
        <title>Chryseobacterium hispanicum sp. nov., isolated from the drinking water distribution system of Sevilla, Spain.</title>
        <authorList>
            <person name="Gallego V."/>
            <person name="Garcia M.T."/>
            <person name="Ventosa A."/>
        </authorList>
    </citation>
    <scope>NUCLEOTIDE SEQUENCE [LARGE SCALE GENOMIC DNA]</scope>
    <source>
        <strain evidence="1 2">KCTC 22104</strain>
    </source>
</reference>
<dbReference type="Proteomes" id="UP000256326">
    <property type="component" value="Unassembled WGS sequence"/>
</dbReference>
<dbReference type="AlphaFoldDB" id="A0A3D9CMH1"/>
<evidence type="ECO:0008006" key="3">
    <source>
        <dbReference type="Google" id="ProtNLM"/>
    </source>
</evidence>
<evidence type="ECO:0000313" key="2">
    <source>
        <dbReference type="Proteomes" id="UP000256326"/>
    </source>
</evidence>
<dbReference type="SUPFAM" id="SSF103642">
    <property type="entry name" value="Sec-C motif"/>
    <property type="match status" value="1"/>
</dbReference>
<evidence type="ECO:0000313" key="1">
    <source>
        <dbReference type="EMBL" id="REC66951.1"/>
    </source>
</evidence>
<dbReference type="Gene3D" id="3.10.450.50">
    <property type="match status" value="1"/>
</dbReference>
<dbReference type="InterPro" id="IPR004027">
    <property type="entry name" value="SEC_C_motif"/>
</dbReference>
<organism evidence="1 2">
    <name type="scientific">Epilithonimonas hispanica</name>
    <dbReference type="NCBI Taxonomy" id="358687"/>
    <lineage>
        <taxon>Bacteria</taxon>
        <taxon>Pseudomonadati</taxon>
        <taxon>Bacteroidota</taxon>
        <taxon>Flavobacteriia</taxon>
        <taxon>Flavobacteriales</taxon>
        <taxon>Weeksellaceae</taxon>
        <taxon>Chryseobacterium group</taxon>
        <taxon>Epilithonimonas</taxon>
    </lineage>
</organism>
<name>A0A3D9CMH1_9FLAO</name>
<proteinExistence type="predicted"/>
<keyword evidence="2" id="KW-1185">Reference proteome</keyword>
<dbReference type="OrthoDB" id="1284667at2"/>